<comment type="similarity">
    <text evidence="2">Belongs to the CDP-glycerol glycerophosphotransferase family.</text>
</comment>
<dbReference type="Gene3D" id="3.40.50.11820">
    <property type="match status" value="1"/>
</dbReference>
<dbReference type="PANTHER" id="PTHR37316">
    <property type="entry name" value="TEICHOIC ACID GLYCEROL-PHOSPHATE PRIMASE"/>
    <property type="match status" value="1"/>
</dbReference>
<dbReference type="PANTHER" id="PTHR37316:SF3">
    <property type="entry name" value="TEICHOIC ACID GLYCEROL-PHOSPHATE TRANSFERASE"/>
    <property type="match status" value="1"/>
</dbReference>
<name>A0AAW8NR45_9GAMM</name>
<keyword evidence="6" id="KW-0472">Membrane</keyword>
<dbReference type="GO" id="GO:0005886">
    <property type="term" value="C:plasma membrane"/>
    <property type="evidence" value="ECO:0007669"/>
    <property type="project" value="UniProtKB-SubCell"/>
</dbReference>
<organism evidence="7 9">
    <name type="scientific">Shewanella fidelis</name>
    <dbReference type="NCBI Taxonomy" id="173509"/>
    <lineage>
        <taxon>Bacteria</taxon>
        <taxon>Pseudomonadati</taxon>
        <taxon>Pseudomonadota</taxon>
        <taxon>Gammaproteobacteria</taxon>
        <taxon>Alteromonadales</taxon>
        <taxon>Shewanellaceae</taxon>
        <taxon>Shewanella</taxon>
    </lineage>
</organism>
<reference evidence="8 10" key="1">
    <citation type="journal article" date="2022" name="bioRxiv">
        <title>Prophages regulate Shewanella fidelis 3313 motility and biofilm formation: implications for gut colonization dynamics in Ciona robusta.</title>
        <authorList>
            <person name="Natarajan O."/>
            <person name="Gibboney S.L."/>
            <person name="Young M.N."/>
            <person name="Lim S.J."/>
            <person name="Pluta N."/>
            <person name="Atkinson C.G."/>
            <person name="Leigh B.A."/>
            <person name="Liberti A."/>
            <person name="Kees E.D."/>
            <person name="Breitbart M."/>
            <person name="Gralnick J.A."/>
            <person name="Dishaw L.J."/>
        </authorList>
    </citation>
    <scope>NUCLEOTIDE SEQUENCE [LARGE SCALE GENOMIC DNA]</scope>
    <source>
        <strain evidence="8 10">JG4066</strain>
    </source>
</reference>
<dbReference type="InterPro" id="IPR043148">
    <property type="entry name" value="TagF_C"/>
</dbReference>
<dbReference type="Proteomes" id="UP001259340">
    <property type="component" value="Unassembled WGS sequence"/>
</dbReference>
<sequence>MPQTLSDRLTVMDYLKACIRKLIYTLVVLFPRNKHKAVFGSYRDSFSDNSKYLYLHWQQQQFMRCIWISGNIEIVRQRINLGHEAYYRWSAKGIFHCLSAKYYFYNSYIGDINQWLANGAVKVNLWHGLPMKKIEFDIHSGPMAQVFNPQGKWQQFKQWLISHQQLIKPDLMLSPSPLMDKVFSSAFKLETNKTNGAKLIRTSNPRTDYYQHYPEQQTDLIQLLKSSANTQLDAVNTQDRQVIVYAPSWRDSKQVSNPYLQAFDWQVLSKHLQRNNQVLLIRLHPNENALAADFEDLANIVNISNLEDVYGILQQIDLLITDYSSLFIDALPLGTAICFYRFDEQDYLQDCRDMYEFANKLPEFAPICNSFEQLLKQLQPQSLIDQTELYKQAYQEVSQLFWGKDGMNRGNAFSALETALKQQR</sequence>
<keyword evidence="3" id="KW-1003">Cell membrane</keyword>
<evidence type="ECO:0000256" key="2">
    <source>
        <dbReference type="ARBA" id="ARBA00010488"/>
    </source>
</evidence>
<comment type="subcellular location">
    <subcellularLocation>
        <location evidence="1">Cell membrane</location>
        <topology evidence="1">Peripheral membrane protein</topology>
    </subcellularLocation>
</comment>
<dbReference type="EMBL" id="JAPMLD010000001">
    <property type="protein sequence ID" value="MDW4822491.1"/>
    <property type="molecule type" value="Genomic_DNA"/>
</dbReference>
<dbReference type="SUPFAM" id="SSF53756">
    <property type="entry name" value="UDP-Glycosyltransferase/glycogen phosphorylase"/>
    <property type="match status" value="1"/>
</dbReference>
<dbReference type="Pfam" id="PF04464">
    <property type="entry name" value="Glyphos_transf"/>
    <property type="match status" value="1"/>
</dbReference>
<gene>
    <name evidence="7" type="ORF">OS133_12315</name>
    <name evidence="8" type="ORF">OS134_00175</name>
</gene>
<dbReference type="EMBL" id="JAPMLE010000001">
    <property type="protein sequence ID" value="MDR8524409.1"/>
    <property type="molecule type" value="Genomic_DNA"/>
</dbReference>
<evidence type="ECO:0000256" key="6">
    <source>
        <dbReference type="ARBA" id="ARBA00023136"/>
    </source>
</evidence>
<dbReference type="AlphaFoldDB" id="A0AAW8NR45"/>
<proteinExistence type="inferred from homology"/>
<evidence type="ECO:0000256" key="1">
    <source>
        <dbReference type="ARBA" id="ARBA00004202"/>
    </source>
</evidence>
<keyword evidence="4" id="KW-0808">Transferase</keyword>
<keyword evidence="10" id="KW-1185">Reference proteome</keyword>
<dbReference type="RefSeq" id="WP_310655016.1">
    <property type="nucleotide sequence ID" value="NZ_JAPMLA010000008.1"/>
</dbReference>
<evidence type="ECO:0000313" key="8">
    <source>
        <dbReference type="EMBL" id="MDW4822491.1"/>
    </source>
</evidence>
<evidence type="ECO:0000256" key="3">
    <source>
        <dbReference type="ARBA" id="ARBA00022475"/>
    </source>
</evidence>
<evidence type="ECO:0000313" key="9">
    <source>
        <dbReference type="Proteomes" id="UP001259340"/>
    </source>
</evidence>
<evidence type="ECO:0000313" key="7">
    <source>
        <dbReference type="EMBL" id="MDR8524409.1"/>
    </source>
</evidence>
<dbReference type="GO" id="GO:0047355">
    <property type="term" value="F:CDP-glycerol glycerophosphotransferase activity"/>
    <property type="evidence" value="ECO:0007669"/>
    <property type="project" value="InterPro"/>
</dbReference>
<accession>A0AAW8NR45</accession>
<reference evidence="7" key="2">
    <citation type="submission" date="2022-11" db="EMBL/GenBank/DDBJ databases">
        <title>Prophages regulate Shewanella fidelis motility and biofilm formation: implications for gut colonization dynamics in Ciona robusta.</title>
        <authorList>
            <person name="Natarajan O."/>
            <person name="Gibboney S.L."/>
            <person name="Young M.N."/>
            <person name="Lim S.J."/>
            <person name="Pluta N."/>
            <person name="Atkinson C.G.F."/>
            <person name="Leigh B.A."/>
            <person name="Liberti A."/>
            <person name="Kees E."/>
            <person name="Breitbart M."/>
            <person name="Gralnick J."/>
            <person name="Dishaw L.J."/>
        </authorList>
    </citation>
    <scope>NUCLEOTIDE SEQUENCE</scope>
    <source>
        <strain evidence="7">3313</strain>
    </source>
</reference>
<evidence type="ECO:0000313" key="10">
    <source>
        <dbReference type="Proteomes" id="UP001271263"/>
    </source>
</evidence>
<evidence type="ECO:0000256" key="5">
    <source>
        <dbReference type="ARBA" id="ARBA00022944"/>
    </source>
</evidence>
<comment type="caution">
    <text evidence="7">The sequence shown here is derived from an EMBL/GenBank/DDBJ whole genome shotgun (WGS) entry which is preliminary data.</text>
</comment>
<protein>
    <submittedName>
        <fullName evidence="7">CDP-glycerol glycerophosphotransferase family protein</fullName>
    </submittedName>
</protein>
<dbReference type="InterPro" id="IPR043149">
    <property type="entry name" value="TagF_N"/>
</dbReference>
<dbReference type="Proteomes" id="UP001271263">
    <property type="component" value="Unassembled WGS sequence"/>
</dbReference>
<dbReference type="Gene3D" id="3.40.50.12580">
    <property type="match status" value="1"/>
</dbReference>
<dbReference type="InterPro" id="IPR051612">
    <property type="entry name" value="Teichoic_Acid_Biosynth"/>
</dbReference>
<keyword evidence="5" id="KW-0777">Teichoic acid biosynthesis</keyword>
<evidence type="ECO:0000256" key="4">
    <source>
        <dbReference type="ARBA" id="ARBA00022679"/>
    </source>
</evidence>
<dbReference type="GO" id="GO:0019350">
    <property type="term" value="P:teichoic acid biosynthetic process"/>
    <property type="evidence" value="ECO:0007669"/>
    <property type="project" value="UniProtKB-KW"/>
</dbReference>
<dbReference type="InterPro" id="IPR007554">
    <property type="entry name" value="Glycerophosphate_synth"/>
</dbReference>